<evidence type="ECO:0000256" key="1">
    <source>
        <dbReference type="ARBA" id="ARBA00023040"/>
    </source>
</evidence>
<dbReference type="EMBL" id="KZ356720">
    <property type="protein sequence ID" value="PIO59864.1"/>
    <property type="molecule type" value="Genomic_DNA"/>
</dbReference>
<dbReference type="GO" id="GO:0007214">
    <property type="term" value="P:gamma-aminobutyric acid signaling pathway"/>
    <property type="evidence" value="ECO:0007669"/>
    <property type="project" value="TreeGrafter"/>
</dbReference>
<keyword evidence="4" id="KW-0807">Transducer</keyword>
<accession>A0A2G9TPE6</accession>
<feature type="transmembrane region" description="Helical" evidence="5">
    <location>
        <begin position="6"/>
        <end position="27"/>
    </location>
</feature>
<sequence>MADSKLLLILAGLLFVDILVLTLWAVISPFRMSVMELPQLHFDDRVVIPEIEKCESNHSAVFQAVLYATKGILMIIELVRNPDGNNPRGYRRGMMKSVVTHGSTSTTLNSQSM</sequence>
<evidence type="ECO:0000256" key="4">
    <source>
        <dbReference type="ARBA" id="ARBA00023224"/>
    </source>
</evidence>
<keyword evidence="1" id="KW-0297">G-protein coupled receptor</keyword>
<gene>
    <name evidence="6" type="ORF">TELCIR_18659</name>
</gene>
<dbReference type="GO" id="GO:0004965">
    <property type="term" value="F:G protein-coupled GABA receptor activity"/>
    <property type="evidence" value="ECO:0007669"/>
    <property type="project" value="InterPro"/>
</dbReference>
<dbReference type="PANTHER" id="PTHR10519">
    <property type="entry name" value="GABA-B RECEPTOR"/>
    <property type="match status" value="1"/>
</dbReference>
<evidence type="ECO:0000256" key="5">
    <source>
        <dbReference type="SAM" id="Phobius"/>
    </source>
</evidence>
<keyword evidence="5" id="KW-0812">Transmembrane</keyword>
<protein>
    <submittedName>
        <fullName evidence="6">Uncharacterized protein</fullName>
    </submittedName>
</protein>
<dbReference type="PANTHER" id="PTHR10519:SF74">
    <property type="entry name" value="GAMMA-AMINOBUTYRIC ACID TYPE B RECEPTOR SUBUNIT 2"/>
    <property type="match status" value="1"/>
</dbReference>
<name>A0A2G9TPE6_TELCI</name>
<dbReference type="InterPro" id="IPR002455">
    <property type="entry name" value="GPCR3_GABA-B"/>
</dbReference>
<evidence type="ECO:0000313" key="7">
    <source>
        <dbReference type="Proteomes" id="UP000230423"/>
    </source>
</evidence>
<keyword evidence="3" id="KW-0325">Glycoprotein</keyword>
<evidence type="ECO:0000256" key="2">
    <source>
        <dbReference type="ARBA" id="ARBA00023170"/>
    </source>
</evidence>
<reference evidence="6 7" key="1">
    <citation type="submission" date="2015-09" db="EMBL/GenBank/DDBJ databases">
        <title>Draft genome of the parasitic nematode Teladorsagia circumcincta isolate WARC Sus (inbred).</title>
        <authorList>
            <person name="Mitreva M."/>
        </authorList>
    </citation>
    <scope>NUCLEOTIDE SEQUENCE [LARGE SCALE GENOMIC DNA]</scope>
    <source>
        <strain evidence="6 7">S</strain>
    </source>
</reference>
<evidence type="ECO:0000313" key="6">
    <source>
        <dbReference type="EMBL" id="PIO59864.1"/>
    </source>
</evidence>
<evidence type="ECO:0000256" key="3">
    <source>
        <dbReference type="ARBA" id="ARBA00023180"/>
    </source>
</evidence>
<keyword evidence="5" id="KW-0472">Membrane</keyword>
<keyword evidence="2" id="KW-0675">Receptor</keyword>
<organism evidence="6 7">
    <name type="scientific">Teladorsagia circumcincta</name>
    <name type="common">Brown stomach worm</name>
    <name type="synonym">Ostertagia circumcincta</name>
    <dbReference type="NCBI Taxonomy" id="45464"/>
    <lineage>
        <taxon>Eukaryota</taxon>
        <taxon>Metazoa</taxon>
        <taxon>Ecdysozoa</taxon>
        <taxon>Nematoda</taxon>
        <taxon>Chromadorea</taxon>
        <taxon>Rhabditida</taxon>
        <taxon>Rhabditina</taxon>
        <taxon>Rhabditomorpha</taxon>
        <taxon>Strongyloidea</taxon>
        <taxon>Trichostrongylidae</taxon>
        <taxon>Teladorsagia</taxon>
    </lineage>
</organism>
<keyword evidence="5" id="KW-1133">Transmembrane helix</keyword>
<keyword evidence="7" id="KW-1185">Reference proteome</keyword>
<dbReference type="GO" id="GO:0038039">
    <property type="term" value="C:G protein-coupled receptor heterodimeric complex"/>
    <property type="evidence" value="ECO:0007669"/>
    <property type="project" value="TreeGrafter"/>
</dbReference>
<proteinExistence type="predicted"/>
<dbReference type="Proteomes" id="UP000230423">
    <property type="component" value="Unassembled WGS sequence"/>
</dbReference>
<dbReference type="AlphaFoldDB" id="A0A2G9TPE6"/>
<dbReference type="OrthoDB" id="2150267at2759"/>